<evidence type="ECO:0000313" key="3">
    <source>
        <dbReference type="Proteomes" id="UP000000271"/>
    </source>
</evidence>
<gene>
    <name evidence="2" type="ordered locus">Bsel_3232</name>
</gene>
<feature type="compositionally biased region" description="Basic and acidic residues" evidence="1">
    <location>
        <begin position="109"/>
        <end position="119"/>
    </location>
</feature>
<dbReference type="InterPro" id="IPR035218">
    <property type="entry name" value="DUF5327"/>
</dbReference>
<feature type="compositionally biased region" description="Basic and acidic residues" evidence="1">
    <location>
        <begin position="80"/>
        <end position="99"/>
    </location>
</feature>
<feature type="compositionally biased region" description="Basic and acidic residues" evidence="1">
    <location>
        <begin position="60"/>
        <end position="70"/>
    </location>
</feature>
<dbReference type="STRING" id="439292.Bsel_3232"/>
<accession>D6Y1C7</accession>
<dbReference type="HOGENOM" id="CLU_1891968_0_0_9"/>
<dbReference type="KEGG" id="bse:Bsel_3232"/>
<keyword evidence="3" id="KW-1185">Reference proteome</keyword>
<feature type="region of interest" description="Disordered" evidence="1">
    <location>
        <begin position="48"/>
        <end position="134"/>
    </location>
</feature>
<sequence length="134" mass="14959">MDIPVSTVIEKMEQALGRMKDVQDQPAAVAEQARLIQAYSELLAESSAPKSGYVPPVHHASLEDLEKTRVEGPAAVPGKPLDEPEPKQDQVRAYEKGQRVGDMAAKQKKQTEERKRETIYDEDEKPQSDSLLDF</sequence>
<evidence type="ECO:0000313" key="2">
    <source>
        <dbReference type="EMBL" id="ADI00714.1"/>
    </source>
</evidence>
<dbReference type="Pfam" id="PF17261">
    <property type="entry name" value="DUF5327"/>
    <property type="match status" value="1"/>
</dbReference>
<reference evidence="2" key="1">
    <citation type="submission" date="2009-10" db="EMBL/GenBank/DDBJ databases">
        <title>Complete sequence of Bacillus selenitireducens MLS10.</title>
        <authorList>
            <consortium name="US DOE Joint Genome Institute"/>
            <person name="Lucas S."/>
            <person name="Copeland A."/>
            <person name="Lapidus A."/>
            <person name="Glavina del Rio T."/>
            <person name="Dalin E."/>
            <person name="Tice H."/>
            <person name="Bruce D."/>
            <person name="Goodwin L."/>
            <person name="Pitluck S."/>
            <person name="Sims D."/>
            <person name="Brettin T."/>
            <person name="Detter J.C."/>
            <person name="Han C."/>
            <person name="Larimer F."/>
            <person name="Land M."/>
            <person name="Hauser L."/>
            <person name="Kyrpides N."/>
            <person name="Ovchinnikova G."/>
            <person name="Stolz J."/>
        </authorList>
    </citation>
    <scope>NUCLEOTIDE SEQUENCE [LARGE SCALE GENOMIC DNA]</scope>
    <source>
        <strain evidence="2">MLS10</strain>
    </source>
</reference>
<protein>
    <submittedName>
        <fullName evidence="2">Uncharacterized protein</fullName>
    </submittedName>
</protein>
<dbReference type="Proteomes" id="UP000000271">
    <property type="component" value="Chromosome"/>
</dbReference>
<dbReference type="EMBL" id="CP001791">
    <property type="protein sequence ID" value="ADI00714.1"/>
    <property type="molecule type" value="Genomic_DNA"/>
</dbReference>
<evidence type="ECO:0000256" key="1">
    <source>
        <dbReference type="SAM" id="MobiDB-lite"/>
    </source>
</evidence>
<proteinExistence type="predicted"/>
<dbReference type="AlphaFoldDB" id="D6Y1C7"/>
<organism evidence="2 3">
    <name type="scientific">Bacillus selenitireducens (strain ATCC 700615 / DSM 15326 / MLS10)</name>
    <dbReference type="NCBI Taxonomy" id="439292"/>
    <lineage>
        <taxon>Bacteria</taxon>
        <taxon>Bacillati</taxon>
        <taxon>Bacillota</taxon>
        <taxon>Bacilli</taxon>
        <taxon>Bacillales</taxon>
        <taxon>Bacillaceae</taxon>
        <taxon>Salisediminibacterium</taxon>
    </lineage>
</organism>
<name>D6Y1C7_BACIE</name>
<dbReference type="OrthoDB" id="2884526at2"/>
<dbReference type="RefSeq" id="WP_013174118.1">
    <property type="nucleotide sequence ID" value="NC_014219.1"/>
</dbReference>